<name>A0A835TTA4_9PASS</name>
<accession>A0A835TTA4</accession>
<gene>
    <name evidence="3" type="ORF">IHE44_0007065</name>
    <name evidence="2" type="ORF">IHE44_001235</name>
</gene>
<protein>
    <submittedName>
        <fullName evidence="2">Uncharacterized protein</fullName>
    </submittedName>
</protein>
<feature type="region of interest" description="Disordered" evidence="1">
    <location>
        <begin position="14"/>
        <end position="62"/>
    </location>
</feature>
<evidence type="ECO:0000313" key="3">
    <source>
        <dbReference type="EMBL" id="KAI1232020.1"/>
    </source>
</evidence>
<keyword evidence="4" id="KW-1185">Reference proteome</keyword>
<dbReference type="AlphaFoldDB" id="A0A835TTA4"/>
<reference evidence="3" key="3">
    <citation type="submission" date="2022-01" db="EMBL/GenBank/DDBJ databases">
        <authorList>
            <person name="Rubenstein D.R."/>
        </authorList>
    </citation>
    <scope>NUCLEOTIDE SEQUENCE</scope>
    <source>
        <strain evidence="3">SS15</strain>
        <tissue evidence="3">Liver</tissue>
    </source>
</reference>
<dbReference type="EMBL" id="JADDUC020000023">
    <property type="protein sequence ID" value="KAI1232020.1"/>
    <property type="molecule type" value="Genomic_DNA"/>
</dbReference>
<feature type="compositionally biased region" description="Polar residues" evidence="1">
    <location>
        <begin position="44"/>
        <end position="58"/>
    </location>
</feature>
<dbReference type="EMBL" id="JADDUC010000115">
    <property type="protein sequence ID" value="KAG0118307.1"/>
    <property type="molecule type" value="Genomic_DNA"/>
</dbReference>
<evidence type="ECO:0000313" key="2">
    <source>
        <dbReference type="EMBL" id="KAG0118307.1"/>
    </source>
</evidence>
<dbReference type="Proteomes" id="UP000618051">
    <property type="component" value="Unassembled WGS sequence"/>
</dbReference>
<reference evidence="3 4" key="2">
    <citation type="journal article" date="2021" name="J. Hered.">
        <title>Feather Gene Expression Elucidates the Developmental Basis of Plumage Iridescence in African Starlings.</title>
        <authorList>
            <person name="Rubenstein D.R."/>
            <person name="Corvelo A."/>
            <person name="MacManes M.D."/>
            <person name="Maia R."/>
            <person name="Narzisi G."/>
            <person name="Rousaki A."/>
            <person name="Vandenabeele P."/>
            <person name="Shawkey M.D."/>
            <person name="Solomon J."/>
        </authorList>
    </citation>
    <scope>NUCLEOTIDE SEQUENCE [LARGE SCALE GENOMIC DNA]</scope>
    <source>
        <strain evidence="3">SS15</strain>
    </source>
</reference>
<dbReference type="OrthoDB" id="10051975at2759"/>
<evidence type="ECO:0000256" key="1">
    <source>
        <dbReference type="SAM" id="MobiDB-lite"/>
    </source>
</evidence>
<evidence type="ECO:0000313" key="4">
    <source>
        <dbReference type="Proteomes" id="UP000618051"/>
    </source>
</evidence>
<reference evidence="2" key="1">
    <citation type="submission" date="2020-10" db="EMBL/GenBank/DDBJ databases">
        <title>Feather gene expression reveals the developmental basis of iridescence in African starlings.</title>
        <authorList>
            <person name="Rubenstein D.R."/>
        </authorList>
    </citation>
    <scope>NUCLEOTIDE SEQUENCE</scope>
    <source>
        <strain evidence="2">SS15</strain>
        <tissue evidence="2">Liver</tissue>
    </source>
</reference>
<feature type="compositionally biased region" description="Low complexity" evidence="1">
    <location>
        <begin position="14"/>
        <end position="23"/>
    </location>
</feature>
<sequence length="129" mass="13819">MEFSRSPLFVAVKTQTSQSSKKSPASINRCSSLLHRSPSGVPPASQSQMFRAPNSASPGSKAITGVRSVVDGEFEKPAQDLEGSTEEWLGQNPWAWLFLQFRSLVPQSPLCEPRCSPGSLQGPVASANS</sequence>
<organism evidence="2">
    <name type="scientific">Lamprotornis superbus</name>
    <dbReference type="NCBI Taxonomy" id="245042"/>
    <lineage>
        <taxon>Eukaryota</taxon>
        <taxon>Metazoa</taxon>
        <taxon>Chordata</taxon>
        <taxon>Craniata</taxon>
        <taxon>Vertebrata</taxon>
        <taxon>Euteleostomi</taxon>
        <taxon>Archelosauria</taxon>
        <taxon>Archosauria</taxon>
        <taxon>Dinosauria</taxon>
        <taxon>Saurischia</taxon>
        <taxon>Theropoda</taxon>
        <taxon>Coelurosauria</taxon>
        <taxon>Aves</taxon>
        <taxon>Neognathae</taxon>
        <taxon>Neoaves</taxon>
        <taxon>Telluraves</taxon>
        <taxon>Australaves</taxon>
        <taxon>Passeriformes</taxon>
        <taxon>Sturnidae</taxon>
        <taxon>Lamprotornis</taxon>
    </lineage>
</organism>
<proteinExistence type="predicted"/>
<comment type="caution">
    <text evidence="2">The sequence shown here is derived from an EMBL/GenBank/DDBJ whole genome shotgun (WGS) entry which is preliminary data.</text>
</comment>